<evidence type="ECO:0000313" key="1">
    <source>
        <dbReference type="EMBL" id="ORE17354.1"/>
    </source>
</evidence>
<dbReference type="EMBL" id="KV921358">
    <property type="protein sequence ID" value="ORE17354.1"/>
    <property type="molecule type" value="Genomic_DNA"/>
</dbReference>
<evidence type="ECO:0000313" key="2">
    <source>
        <dbReference type="Proteomes" id="UP000242381"/>
    </source>
</evidence>
<sequence length="104" mass="12080">MIATIRQVFIDRGRIVKLVKELGIELRTTPSCFFTFIHQEYIRNLLDEDPQLYTENIVKIFYWTLSFSKGKLLIVIKLLYTIAHSNIEQNKGEDGEKLEATSTA</sequence>
<organism evidence="1 2">
    <name type="scientific">Rhizopus microsporus</name>
    <dbReference type="NCBI Taxonomy" id="58291"/>
    <lineage>
        <taxon>Eukaryota</taxon>
        <taxon>Fungi</taxon>
        <taxon>Fungi incertae sedis</taxon>
        <taxon>Mucoromycota</taxon>
        <taxon>Mucoromycotina</taxon>
        <taxon>Mucoromycetes</taxon>
        <taxon>Mucorales</taxon>
        <taxon>Mucorineae</taxon>
        <taxon>Rhizopodaceae</taxon>
        <taxon>Rhizopus</taxon>
    </lineage>
</organism>
<accession>A0A1X0RZE4</accession>
<gene>
    <name evidence="1" type="ORF">BCV71DRAFT_235904</name>
</gene>
<protein>
    <submittedName>
        <fullName evidence="1">Uncharacterized protein</fullName>
    </submittedName>
</protein>
<name>A0A1X0RZE4_RHIZD</name>
<dbReference type="Proteomes" id="UP000242381">
    <property type="component" value="Unassembled WGS sequence"/>
</dbReference>
<reference evidence="1 2" key="1">
    <citation type="journal article" date="2016" name="Proc. Natl. Acad. Sci. U.S.A.">
        <title>Lipid metabolic changes in an early divergent fungus govern the establishment of a mutualistic symbiosis with endobacteria.</title>
        <authorList>
            <person name="Lastovetsky O.A."/>
            <person name="Gaspar M.L."/>
            <person name="Mondo S.J."/>
            <person name="LaButti K.M."/>
            <person name="Sandor L."/>
            <person name="Grigoriev I.V."/>
            <person name="Henry S.A."/>
            <person name="Pawlowska T.E."/>
        </authorList>
    </citation>
    <scope>NUCLEOTIDE SEQUENCE [LARGE SCALE GENOMIC DNA]</scope>
    <source>
        <strain evidence="1 2">ATCC 11559</strain>
    </source>
</reference>
<dbReference type="AlphaFoldDB" id="A0A1X0RZE4"/>
<proteinExistence type="predicted"/>